<name>A0A543AUS4_9ACTN</name>
<gene>
    <name evidence="2" type="ORF">FB566_1846</name>
</gene>
<dbReference type="Proteomes" id="UP000317043">
    <property type="component" value="Unassembled WGS sequence"/>
</dbReference>
<dbReference type="EMBL" id="VFOW01000001">
    <property type="protein sequence ID" value="TQL76319.1"/>
    <property type="molecule type" value="Genomic_DNA"/>
</dbReference>
<feature type="compositionally biased region" description="Polar residues" evidence="1">
    <location>
        <begin position="170"/>
        <end position="179"/>
    </location>
</feature>
<protein>
    <submittedName>
        <fullName evidence="2">Uncharacterized protein</fullName>
    </submittedName>
</protein>
<dbReference type="AlphaFoldDB" id="A0A543AUS4"/>
<feature type="region of interest" description="Disordered" evidence="1">
    <location>
        <begin position="90"/>
        <end position="131"/>
    </location>
</feature>
<evidence type="ECO:0000256" key="1">
    <source>
        <dbReference type="SAM" id="MobiDB-lite"/>
    </source>
</evidence>
<comment type="caution">
    <text evidence="2">The sequence shown here is derived from an EMBL/GenBank/DDBJ whole genome shotgun (WGS) entry which is preliminary data.</text>
</comment>
<keyword evidence="3" id="KW-1185">Reference proteome</keyword>
<evidence type="ECO:0000313" key="3">
    <source>
        <dbReference type="Proteomes" id="UP000317043"/>
    </source>
</evidence>
<organism evidence="2 3">
    <name type="scientific">Stackebrandtia endophytica</name>
    <dbReference type="NCBI Taxonomy" id="1496996"/>
    <lineage>
        <taxon>Bacteria</taxon>
        <taxon>Bacillati</taxon>
        <taxon>Actinomycetota</taxon>
        <taxon>Actinomycetes</taxon>
        <taxon>Glycomycetales</taxon>
        <taxon>Glycomycetaceae</taxon>
        <taxon>Stackebrandtia</taxon>
    </lineage>
</organism>
<sequence>MSDSIRDLASVIAGLKDQAGRLRAAVSASGHSADELVERFRAVGVEGGPVARLSGCSAGHERAVSQLEAIEARLERARFIAMSAISGLHGSGTVAKSGDQADDPTSWNKPKGGNELVEDKPTPRRRGSRIGDALREATRNADELHSAAKQNVGQAFDVANSYTKLPDPPSQTVTSTQARPPQPPAYVDTSSAKASDIAGGITLTAVALLTGAHHLVKMLRNRKRQDD</sequence>
<evidence type="ECO:0000313" key="2">
    <source>
        <dbReference type="EMBL" id="TQL76319.1"/>
    </source>
</evidence>
<proteinExistence type="predicted"/>
<reference evidence="2 3" key="1">
    <citation type="submission" date="2019-06" db="EMBL/GenBank/DDBJ databases">
        <title>Sequencing the genomes of 1000 actinobacteria strains.</title>
        <authorList>
            <person name="Klenk H.-P."/>
        </authorList>
    </citation>
    <scope>NUCLEOTIDE SEQUENCE [LARGE SCALE GENOMIC DNA]</scope>
    <source>
        <strain evidence="2 3">DSM 45928</strain>
    </source>
</reference>
<dbReference type="InParanoid" id="A0A543AUS4"/>
<feature type="region of interest" description="Disordered" evidence="1">
    <location>
        <begin position="160"/>
        <end position="191"/>
    </location>
</feature>
<accession>A0A543AUS4</accession>